<dbReference type="Pfam" id="PF00126">
    <property type="entry name" value="HTH_1"/>
    <property type="match status" value="1"/>
</dbReference>
<dbReference type="Proteomes" id="UP001319861">
    <property type="component" value="Chromosome"/>
</dbReference>
<dbReference type="InterPro" id="IPR036388">
    <property type="entry name" value="WH-like_DNA-bd_sf"/>
</dbReference>
<dbReference type="PROSITE" id="PS50931">
    <property type="entry name" value="HTH_LYSR"/>
    <property type="match status" value="1"/>
</dbReference>
<keyword evidence="4" id="KW-0804">Transcription</keyword>
<evidence type="ECO:0000256" key="1">
    <source>
        <dbReference type="ARBA" id="ARBA00009437"/>
    </source>
</evidence>
<dbReference type="SUPFAM" id="SSF53850">
    <property type="entry name" value="Periplasmic binding protein-like II"/>
    <property type="match status" value="1"/>
</dbReference>
<protein>
    <submittedName>
        <fullName evidence="6">LysR family transcriptional regulator</fullName>
    </submittedName>
</protein>
<dbReference type="Gene3D" id="3.40.190.10">
    <property type="entry name" value="Periplasmic binding protein-like II"/>
    <property type="match status" value="2"/>
</dbReference>
<dbReference type="InterPro" id="IPR005119">
    <property type="entry name" value="LysR_subst-bd"/>
</dbReference>
<dbReference type="PANTHER" id="PTHR30346">
    <property type="entry name" value="TRANSCRIPTIONAL DUAL REGULATOR HCAR-RELATED"/>
    <property type="match status" value="1"/>
</dbReference>
<keyword evidence="3" id="KW-0238">DNA-binding</keyword>
<proteinExistence type="inferred from homology"/>
<dbReference type="InterPro" id="IPR036390">
    <property type="entry name" value="WH_DNA-bd_sf"/>
</dbReference>
<feature type="domain" description="HTH lysR-type" evidence="5">
    <location>
        <begin position="7"/>
        <end position="65"/>
    </location>
</feature>
<evidence type="ECO:0000313" key="6">
    <source>
        <dbReference type="EMBL" id="BCT75352.1"/>
    </source>
</evidence>
<reference evidence="6 7" key="1">
    <citation type="journal article" date="2021" name="J. Biosci. Bioeng.">
        <title>Identification and characterization of a chc gene cluster responsible for the aromatization pathway of cyclohexanecarboxylate degradation in Sinomonas cyclohexanicum ATCC 51369.</title>
        <authorList>
            <person name="Yamamoto T."/>
            <person name="Hasegawa Y."/>
            <person name="Lau P.C.K."/>
            <person name="Iwaki H."/>
        </authorList>
    </citation>
    <scope>NUCLEOTIDE SEQUENCE [LARGE SCALE GENOMIC DNA]</scope>
    <source>
        <strain evidence="6 7">ATCC 51369</strain>
    </source>
</reference>
<dbReference type="EMBL" id="AP024525">
    <property type="protein sequence ID" value="BCT75352.1"/>
    <property type="molecule type" value="Genomic_DNA"/>
</dbReference>
<keyword evidence="7" id="KW-1185">Reference proteome</keyword>
<sequence>MRIPNRFTLKQLGYLLAVADAGSISGAAQRLHVTQTAVGAALSDLERALGAQLLVRRRAHGVVLTPAGSYVREHARGLLADAADLELSALDAGAVVRGPLALGCYSTLAVTLIPPILQGFGHAHPEVVLDFVADQQEPLEQRLLAGELDAALLYDMNLPLGLEARTIFETSVYALLAADHPLAGERRVALEALADDPLVFLDLYPSGEHTLAVFRAAGVAPKIRYRTTDFELTRSLVGRGLGYALLVQRPARDETYEGLPVVPVEITPTPAPVRVVMAWNAAVRPTRRARALMEFIAEGALHRARTVN</sequence>
<dbReference type="InterPro" id="IPR000847">
    <property type="entry name" value="LysR_HTH_N"/>
</dbReference>
<evidence type="ECO:0000256" key="2">
    <source>
        <dbReference type="ARBA" id="ARBA00023015"/>
    </source>
</evidence>
<evidence type="ECO:0000256" key="3">
    <source>
        <dbReference type="ARBA" id="ARBA00023125"/>
    </source>
</evidence>
<dbReference type="Pfam" id="PF03466">
    <property type="entry name" value="LysR_substrate"/>
    <property type="match status" value="1"/>
</dbReference>
<evidence type="ECO:0000259" key="5">
    <source>
        <dbReference type="PROSITE" id="PS50931"/>
    </source>
</evidence>
<comment type="similarity">
    <text evidence="1">Belongs to the LysR transcriptional regulatory family.</text>
</comment>
<dbReference type="Gene3D" id="1.10.10.10">
    <property type="entry name" value="Winged helix-like DNA-binding domain superfamily/Winged helix DNA-binding domain"/>
    <property type="match status" value="1"/>
</dbReference>
<dbReference type="SUPFAM" id="SSF46785">
    <property type="entry name" value="Winged helix' DNA-binding domain"/>
    <property type="match status" value="1"/>
</dbReference>
<accession>A0ABN6FEK8</accession>
<evidence type="ECO:0000256" key="4">
    <source>
        <dbReference type="ARBA" id="ARBA00023163"/>
    </source>
</evidence>
<name>A0ABN6FEK8_SINCY</name>
<gene>
    <name evidence="6" type="ORF">SCMU_11940</name>
</gene>
<dbReference type="PRINTS" id="PR00039">
    <property type="entry name" value="HTHLYSR"/>
</dbReference>
<keyword evidence="2" id="KW-0805">Transcription regulation</keyword>
<dbReference type="PANTHER" id="PTHR30346:SF0">
    <property type="entry name" value="HCA OPERON TRANSCRIPTIONAL ACTIVATOR HCAR"/>
    <property type="match status" value="1"/>
</dbReference>
<evidence type="ECO:0000313" key="7">
    <source>
        <dbReference type="Proteomes" id="UP001319861"/>
    </source>
</evidence>
<organism evidence="6 7">
    <name type="scientific">Sinomonas cyclohexanicum</name>
    <name type="common">Corynebacterium cyclohexanicum</name>
    <dbReference type="NCBI Taxonomy" id="322009"/>
    <lineage>
        <taxon>Bacteria</taxon>
        <taxon>Bacillati</taxon>
        <taxon>Actinomycetota</taxon>
        <taxon>Actinomycetes</taxon>
        <taxon>Micrococcales</taxon>
        <taxon>Micrococcaceae</taxon>
        <taxon>Sinomonas</taxon>
    </lineage>
</organism>